<protein>
    <submittedName>
        <fullName evidence="3">Uncharacterized protein</fullName>
    </submittedName>
</protein>
<evidence type="ECO:0000313" key="4">
    <source>
        <dbReference type="Proteomes" id="UP000054988"/>
    </source>
</evidence>
<reference evidence="3 4" key="1">
    <citation type="submission" date="2015-12" db="EMBL/GenBank/DDBJ databases">
        <title>Draft genome sequence of Moniliophthora roreri, the causal agent of frosty pod rot of cacao.</title>
        <authorList>
            <person name="Aime M.C."/>
            <person name="Diaz-Valderrama J.R."/>
            <person name="Kijpornyongpan T."/>
            <person name="Phillips-Mora W."/>
        </authorList>
    </citation>
    <scope>NUCLEOTIDE SEQUENCE [LARGE SCALE GENOMIC DNA]</scope>
    <source>
        <strain evidence="3 4">MCA 2952</strain>
    </source>
</reference>
<dbReference type="eggNOG" id="ENOG502SXWB">
    <property type="taxonomic scope" value="Eukaryota"/>
</dbReference>
<keyword evidence="2" id="KW-0472">Membrane</keyword>
<feature type="region of interest" description="Disordered" evidence="1">
    <location>
        <begin position="1005"/>
        <end position="1035"/>
    </location>
</feature>
<name>A0A0W0FNH2_MONRR</name>
<dbReference type="AlphaFoldDB" id="A0A0W0FNH2"/>
<feature type="transmembrane region" description="Helical" evidence="2">
    <location>
        <begin position="331"/>
        <end position="356"/>
    </location>
</feature>
<sequence length="1035" mass="115714">MSDKPHNIGDTLSSGIQDVAALLPLLGTDQCEQHVGSALEKGFLYAALSTLSIFGSLGTVKAGFAALLATITYPFYGGRWLADAGFATPGSVSSMVTISKDTGRYGAEVALEKLLKNLPIEDPTLVDRIDWSGWKYEGSMPTKRVVHPGKGSQNPVSDGSGDVESGGSTEHAAQRGGPAEHAKNNWVDTLKVYFFSWNVLLILSSFLSALVSVTPYLYLMGNNWNRPLSWLFPLLRSFGSFFCVVAIQLALQLRIHQIANLSLTWMKIQKERKPEDDAIIASQPTDALEERIRSRIHLSEKYLFRRLQRENVDEEKRNDCLELPKDKHNALVALLATNWYLVLYQFIIAIGMGMIVTGYVGCFSLVNQTQVPNAPYVWFALETALSIIRMFSWGFNPHWDEKTSMRMTLKLHEMGPDSSFPHITSPYDDKELGLDSNDKVEQPQSFVVQSQSDFLAMATEWTGPLPWLDSNVFSLFYSVLAKDGMKHLYTTILFTDSRSPPLTFSAKGPHESRPPIYTCSSKNIPSTRALHVTLGNQASATTDTFINSQSFHKIANHSLALASQLFSGKQYNITSLGWNLINLPLTDNVQNHTHISKPLSSDDHAYMALSQLWTLKSEYCQARGKIFEELAATDAEYCQQQYKHVPASLHGEVFLTIESVILELQLWHEETTLANNNKGGNHISRQILSECIAAMESRIANERKQVLLRCRGYNWQSAHGWTPEIVEAQWNYPQQMLVQLRESESYRGGAEEVQKHWQRCIAIEASAALLYNQRQEGREDAITPEEATGEVDGSLVAWRSDNLWDILKTAQISTLIIRGFSDIEADAQKEIANHLMGTTNIICLSGVGCHHQGEDCLKPHCQAVFANQKAWKNGLQDLSLFTYRVGFEARDDGYVQAEGSHTRLWGTGRCFILFHCPSPGEVEVRLSAEKESYPLELKATLSSDLDTASDQTKTYQIPTCQQRGELESVVFQFSSVPQGTGEIVVSYNGFWRIHGQVELEQKATSIQPEKETGTIEVQEDVEGKDLTEELAEVKQ</sequence>
<evidence type="ECO:0000256" key="2">
    <source>
        <dbReference type="SAM" id="Phobius"/>
    </source>
</evidence>
<gene>
    <name evidence="3" type="ORF">WG66_9558</name>
</gene>
<feature type="transmembrane region" description="Helical" evidence="2">
    <location>
        <begin position="230"/>
        <end position="251"/>
    </location>
</feature>
<evidence type="ECO:0000313" key="3">
    <source>
        <dbReference type="EMBL" id="KTB37881.1"/>
    </source>
</evidence>
<accession>A0A0W0FNH2</accession>
<organism evidence="3 4">
    <name type="scientific">Moniliophthora roreri</name>
    <name type="common">Frosty pod rot fungus</name>
    <name type="synonym">Monilia roreri</name>
    <dbReference type="NCBI Taxonomy" id="221103"/>
    <lineage>
        <taxon>Eukaryota</taxon>
        <taxon>Fungi</taxon>
        <taxon>Dikarya</taxon>
        <taxon>Basidiomycota</taxon>
        <taxon>Agaricomycotina</taxon>
        <taxon>Agaricomycetes</taxon>
        <taxon>Agaricomycetidae</taxon>
        <taxon>Agaricales</taxon>
        <taxon>Marasmiineae</taxon>
        <taxon>Marasmiaceae</taxon>
        <taxon>Moniliophthora</taxon>
    </lineage>
</organism>
<feature type="compositionally biased region" description="Basic and acidic residues" evidence="1">
    <location>
        <begin position="1021"/>
        <end position="1035"/>
    </location>
</feature>
<feature type="compositionally biased region" description="Low complexity" evidence="1">
    <location>
        <begin position="156"/>
        <end position="168"/>
    </location>
</feature>
<dbReference type="Proteomes" id="UP000054988">
    <property type="component" value="Unassembled WGS sequence"/>
</dbReference>
<feature type="region of interest" description="Disordered" evidence="1">
    <location>
        <begin position="142"/>
        <end position="180"/>
    </location>
</feature>
<feature type="transmembrane region" description="Helical" evidence="2">
    <location>
        <begin position="192"/>
        <end position="218"/>
    </location>
</feature>
<proteinExistence type="predicted"/>
<keyword evidence="2" id="KW-0812">Transmembrane</keyword>
<evidence type="ECO:0000256" key="1">
    <source>
        <dbReference type="SAM" id="MobiDB-lite"/>
    </source>
</evidence>
<comment type="caution">
    <text evidence="3">The sequence shown here is derived from an EMBL/GenBank/DDBJ whole genome shotgun (WGS) entry which is preliminary data.</text>
</comment>
<keyword evidence="2" id="KW-1133">Transmembrane helix</keyword>
<dbReference type="EMBL" id="LATX01001806">
    <property type="protein sequence ID" value="KTB37881.1"/>
    <property type="molecule type" value="Genomic_DNA"/>
</dbReference>
<feature type="transmembrane region" description="Helical" evidence="2">
    <location>
        <begin position="43"/>
        <end position="69"/>
    </location>
</feature>